<feature type="region of interest" description="Disordered" evidence="1">
    <location>
        <begin position="1"/>
        <end position="31"/>
    </location>
</feature>
<dbReference type="Proteomes" id="UP000002748">
    <property type="component" value="Unassembled WGS sequence"/>
</dbReference>
<feature type="transmembrane region" description="Helical" evidence="2">
    <location>
        <begin position="40"/>
        <end position="60"/>
    </location>
</feature>
<dbReference type="AlphaFoldDB" id="J5Q6W8"/>
<dbReference type="RefSeq" id="XP_014176400.1">
    <property type="nucleotide sequence ID" value="XM_014320925.1"/>
</dbReference>
<evidence type="ECO:0000256" key="2">
    <source>
        <dbReference type="SAM" id="Phobius"/>
    </source>
</evidence>
<sequence>MVAISTTGHPPEQQSEAHLPPPTALPGDGNGEISVEPNGVVIALAAFLLLLALISVSTLIRECFRDQRVRKRYTELADGRRPSGASVHQMEQTQALHATQLALRLEALQAASRTKAAVNIASRRIIELDDEVDRDVYSLCSRLRCGSVSPEEISSQLGQHRASVHDQLGDILRELDILRGGKSTSAWGTREGSVASLNVV</sequence>
<dbReference type="HOGENOM" id="CLU_1367104_0_0_1"/>
<reference evidence="3 4" key="1">
    <citation type="journal article" date="2012" name="Eukaryot. Cell">
        <title>Draft genome sequence of CBS 2479, the standard type strain of Trichosporon asahii.</title>
        <authorList>
            <person name="Yang R.Y."/>
            <person name="Li H.T."/>
            <person name="Zhu H."/>
            <person name="Zhou G.P."/>
            <person name="Wang M."/>
            <person name="Wang L."/>
        </authorList>
    </citation>
    <scope>NUCLEOTIDE SEQUENCE [LARGE SCALE GENOMIC DNA]</scope>
    <source>
        <strain evidence="4">ATCC 90039 / CBS 2479 / JCM 2466 / KCTC 7840 / NCYC 2677 / UAMH 7654</strain>
    </source>
</reference>
<gene>
    <name evidence="3" type="ORF">A1Q1_05716</name>
</gene>
<protein>
    <submittedName>
        <fullName evidence="3">Uncharacterized protein</fullName>
    </submittedName>
</protein>
<keyword evidence="2" id="KW-0812">Transmembrane</keyword>
<keyword evidence="2" id="KW-1133">Transmembrane helix</keyword>
<feature type="compositionally biased region" description="Polar residues" evidence="1">
    <location>
        <begin position="1"/>
        <end position="16"/>
    </location>
</feature>
<keyword evidence="2" id="KW-0472">Membrane</keyword>
<evidence type="ECO:0000256" key="1">
    <source>
        <dbReference type="SAM" id="MobiDB-lite"/>
    </source>
</evidence>
<accession>J5Q6W8</accession>
<evidence type="ECO:0000313" key="4">
    <source>
        <dbReference type="Proteomes" id="UP000002748"/>
    </source>
</evidence>
<dbReference type="KEGG" id="tasa:A1Q1_05716"/>
<dbReference type="EMBL" id="ALBS01000321">
    <property type="protein sequence ID" value="EJT45803.1"/>
    <property type="molecule type" value="Genomic_DNA"/>
</dbReference>
<dbReference type="VEuPathDB" id="FungiDB:A1Q1_05716"/>
<organism evidence="3 4">
    <name type="scientific">Trichosporon asahii var. asahii (strain ATCC 90039 / CBS 2479 / JCM 2466 / KCTC 7840 / NBRC 103889/ NCYC 2677 / UAMH 7654)</name>
    <name type="common">Yeast</name>
    <dbReference type="NCBI Taxonomy" id="1186058"/>
    <lineage>
        <taxon>Eukaryota</taxon>
        <taxon>Fungi</taxon>
        <taxon>Dikarya</taxon>
        <taxon>Basidiomycota</taxon>
        <taxon>Agaricomycotina</taxon>
        <taxon>Tremellomycetes</taxon>
        <taxon>Trichosporonales</taxon>
        <taxon>Trichosporonaceae</taxon>
        <taxon>Trichosporon</taxon>
    </lineage>
</organism>
<evidence type="ECO:0000313" key="3">
    <source>
        <dbReference type="EMBL" id="EJT45803.1"/>
    </source>
</evidence>
<proteinExistence type="predicted"/>
<dbReference type="GeneID" id="25989228"/>
<name>J5Q6W8_TRIAS</name>
<comment type="caution">
    <text evidence="3">The sequence shown here is derived from an EMBL/GenBank/DDBJ whole genome shotgun (WGS) entry which is preliminary data.</text>
</comment>